<evidence type="ECO:0000313" key="3">
    <source>
        <dbReference type="Proteomes" id="UP001165378"/>
    </source>
</evidence>
<proteinExistence type="predicted"/>
<evidence type="ECO:0000259" key="1">
    <source>
        <dbReference type="PROSITE" id="PS51186"/>
    </source>
</evidence>
<dbReference type="SUPFAM" id="SSF55729">
    <property type="entry name" value="Acyl-CoA N-acyltransferases (Nat)"/>
    <property type="match status" value="1"/>
</dbReference>
<reference evidence="2" key="1">
    <citation type="submission" date="2022-01" db="EMBL/GenBank/DDBJ databases">
        <title>Genome-Based Taxonomic Classification of the Phylum Actinobacteria.</title>
        <authorList>
            <person name="Gao Y."/>
        </authorList>
    </citation>
    <scope>NUCLEOTIDE SEQUENCE</scope>
    <source>
        <strain evidence="2">KLBMP 8922</strain>
    </source>
</reference>
<dbReference type="Proteomes" id="UP001165378">
    <property type="component" value="Unassembled WGS sequence"/>
</dbReference>
<dbReference type="RefSeq" id="WP_235054781.1">
    <property type="nucleotide sequence ID" value="NZ_JAKFHA010000014.1"/>
</dbReference>
<dbReference type="InterPro" id="IPR000182">
    <property type="entry name" value="GNAT_dom"/>
</dbReference>
<dbReference type="EMBL" id="JAKFHA010000014">
    <property type="protein sequence ID" value="MCF2530112.1"/>
    <property type="molecule type" value="Genomic_DNA"/>
</dbReference>
<dbReference type="Gene3D" id="3.40.630.30">
    <property type="match status" value="1"/>
</dbReference>
<dbReference type="PROSITE" id="PS51186">
    <property type="entry name" value="GNAT"/>
    <property type="match status" value="1"/>
</dbReference>
<dbReference type="GO" id="GO:0016747">
    <property type="term" value="F:acyltransferase activity, transferring groups other than amino-acyl groups"/>
    <property type="evidence" value="ECO:0007669"/>
    <property type="project" value="InterPro"/>
</dbReference>
<comment type="caution">
    <text evidence="2">The sequence shown here is derived from an EMBL/GenBank/DDBJ whole genome shotgun (WGS) entry which is preliminary data.</text>
</comment>
<dbReference type="AlphaFoldDB" id="A0AA41Q4T6"/>
<feature type="domain" description="N-acetyltransferase" evidence="1">
    <location>
        <begin position="26"/>
        <end position="180"/>
    </location>
</feature>
<keyword evidence="3" id="KW-1185">Reference proteome</keyword>
<dbReference type="Pfam" id="PF00583">
    <property type="entry name" value="Acetyltransf_1"/>
    <property type="match status" value="1"/>
</dbReference>
<name>A0AA41Q4T6_9ACTN</name>
<accession>A0AA41Q4T6</accession>
<organism evidence="2 3">
    <name type="scientific">Yinghuangia soli</name>
    <dbReference type="NCBI Taxonomy" id="2908204"/>
    <lineage>
        <taxon>Bacteria</taxon>
        <taxon>Bacillati</taxon>
        <taxon>Actinomycetota</taxon>
        <taxon>Actinomycetes</taxon>
        <taxon>Kitasatosporales</taxon>
        <taxon>Streptomycetaceae</taxon>
        <taxon>Yinghuangia</taxon>
    </lineage>
</organism>
<evidence type="ECO:0000313" key="2">
    <source>
        <dbReference type="EMBL" id="MCF2530112.1"/>
    </source>
</evidence>
<dbReference type="CDD" id="cd04301">
    <property type="entry name" value="NAT_SF"/>
    <property type="match status" value="1"/>
</dbReference>
<gene>
    <name evidence="2" type="ORF">LZ495_23215</name>
</gene>
<dbReference type="InterPro" id="IPR016181">
    <property type="entry name" value="Acyl_CoA_acyltransferase"/>
</dbReference>
<sequence length="181" mass="19201">MARIQPGVELVDLAVPDGVAEADAEPRVRALRTAVLGLAPRADQEEFCGRARETLPVADQDPFRTPFAIVHDGEAVGFGVLDVQGYLDELAREPRPAVLLRGFYVGAAYQGRGFGGAAIRALPEAARKVRADADVLLLTVNVRNAGAVRAYLAGGFVDDGDLYLGGDAGPQHILRRELASV</sequence>
<protein>
    <submittedName>
        <fullName evidence="2">GNAT family N-acetyltransferase</fullName>
    </submittedName>
</protein>